<dbReference type="GO" id="GO:0005524">
    <property type="term" value="F:ATP binding"/>
    <property type="evidence" value="ECO:0007669"/>
    <property type="project" value="UniProtKB-UniRule"/>
</dbReference>
<evidence type="ECO:0000259" key="11">
    <source>
        <dbReference type="PROSITE" id="PS50011"/>
    </source>
</evidence>
<comment type="catalytic activity">
    <reaction evidence="7">
        <text>L-threonyl-[protein] + ATP = O-phospho-L-threonyl-[protein] + ADP + H(+)</text>
        <dbReference type="Rhea" id="RHEA:46608"/>
        <dbReference type="Rhea" id="RHEA-COMP:11060"/>
        <dbReference type="Rhea" id="RHEA-COMP:11605"/>
        <dbReference type="ChEBI" id="CHEBI:15378"/>
        <dbReference type="ChEBI" id="CHEBI:30013"/>
        <dbReference type="ChEBI" id="CHEBI:30616"/>
        <dbReference type="ChEBI" id="CHEBI:61977"/>
        <dbReference type="ChEBI" id="CHEBI:456216"/>
        <dbReference type="EC" id="2.7.11.1"/>
    </reaction>
</comment>
<keyword evidence="4 9" id="KW-0547">Nucleotide-binding</keyword>
<evidence type="ECO:0000256" key="1">
    <source>
        <dbReference type="ARBA" id="ARBA00012513"/>
    </source>
</evidence>
<dbReference type="Pfam" id="PF00069">
    <property type="entry name" value="Pkinase"/>
    <property type="match status" value="1"/>
</dbReference>
<keyword evidence="13" id="KW-1185">Reference proteome</keyword>
<dbReference type="InterPro" id="IPR000719">
    <property type="entry name" value="Prot_kinase_dom"/>
</dbReference>
<evidence type="ECO:0000256" key="8">
    <source>
        <dbReference type="ARBA" id="ARBA00048679"/>
    </source>
</evidence>
<dbReference type="PANTHER" id="PTHR43895">
    <property type="entry name" value="CALCIUM/CALMODULIN-DEPENDENT PROTEIN KINASE KINASE-RELATED"/>
    <property type="match status" value="1"/>
</dbReference>
<evidence type="ECO:0000256" key="3">
    <source>
        <dbReference type="ARBA" id="ARBA00022679"/>
    </source>
</evidence>
<evidence type="ECO:0000313" key="12">
    <source>
        <dbReference type="EMBL" id="KAF8874579.1"/>
    </source>
</evidence>
<dbReference type="SUPFAM" id="SSF56112">
    <property type="entry name" value="Protein kinase-like (PK-like)"/>
    <property type="match status" value="1"/>
</dbReference>
<evidence type="ECO:0000256" key="5">
    <source>
        <dbReference type="ARBA" id="ARBA00022777"/>
    </source>
</evidence>
<dbReference type="SMART" id="SM00220">
    <property type="entry name" value="S_TKc"/>
    <property type="match status" value="1"/>
</dbReference>
<dbReference type="InterPro" id="IPR008271">
    <property type="entry name" value="Ser/Thr_kinase_AS"/>
</dbReference>
<dbReference type="PROSITE" id="PS00108">
    <property type="entry name" value="PROTEIN_KINASE_ST"/>
    <property type="match status" value="1"/>
</dbReference>
<comment type="caution">
    <text evidence="12">The sequence shown here is derived from an EMBL/GenBank/DDBJ whole genome shotgun (WGS) entry which is preliminary data.</text>
</comment>
<comment type="similarity">
    <text evidence="10">Belongs to the protein kinase superfamily.</text>
</comment>
<evidence type="ECO:0000256" key="4">
    <source>
        <dbReference type="ARBA" id="ARBA00022741"/>
    </source>
</evidence>
<proteinExistence type="inferred from homology"/>
<dbReference type="FunFam" id="1.10.510.10:FF:000571">
    <property type="entry name" value="Maternal embryonic leucine zipper kinase"/>
    <property type="match status" value="1"/>
</dbReference>
<dbReference type="PROSITE" id="PS00107">
    <property type="entry name" value="PROTEIN_KINASE_ATP"/>
    <property type="match status" value="1"/>
</dbReference>
<dbReference type="Gene3D" id="1.10.510.10">
    <property type="entry name" value="Transferase(Phosphotransferase) domain 1"/>
    <property type="match status" value="1"/>
</dbReference>
<keyword evidence="2 10" id="KW-0723">Serine/threonine-protein kinase</keyword>
<sequence length="469" mass="52885">MGGVRYPKIVGYELVDQIGGGGFSSVFRAVNIEEHRVAACKLIRLTEETTEKERKIIEKEIRVHSALKHPNVLEFLNAVVVDLKHKETYVPGFYMLLELAGGGDLFDKIAADVGVSEDVAQLYFMQLISGMHYIHSEGVCHRDLKPENLLLDAAGTLKISDFGLSSVFRLKDSGKTRMLTERCGSLPYVAPELNSEKPYHAEPIDAWGVGVILFTLLAGNTPWDEPTKNSPEFRRYVSGEFFCEDPWNRIPAEPLSLIRGLLTVDPDSRMTLDEAFQHPWCIRPSQLTGRPMELAQKLAQSLIDNGDLDLANPDLGAPMDVDEDTVMLSAAHQSQFTQSLMLFSQTQSGSRYNPHLTRFYASLGPSLLINLVYEFLQSSECEYKIKAKPPQPFTKERNVEIWRMRIGVFKGWVNIERYVYSLPGGDGKEMEGCLCTMQRDEGNPLSWRQLWRAICQSSLVEPHVLRKKA</sequence>
<dbReference type="EMBL" id="JADNYJ010000211">
    <property type="protein sequence ID" value="KAF8874579.1"/>
    <property type="molecule type" value="Genomic_DNA"/>
</dbReference>
<dbReference type="AlphaFoldDB" id="A0A9P5N9Q3"/>
<evidence type="ECO:0000256" key="2">
    <source>
        <dbReference type="ARBA" id="ARBA00022527"/>
    </source>
</evidence>
<dbReference type="InterPro" id="IPR017441">
    <property type="entry name" value="Protein_kinase_ATP_BS"/>
</dbReference>
<evidence type="ECO:0000313" key="13">
    <source>
        <dbReference type="Proteomes" id="UP000724874"/>
    </source>
</evidence>
<keyword evidence="3" id="KW-0808">Transferase</keyword>
<accession>A0A9P5N9Q3</accession>
<evidence type="ECO:0000256" key="6">
    <source>
        <dbReference type="ARBA" id="ARBA00022840"/>
    </source>
</evidence>
<reference evidence="12" key="1">
    <citation type="submission" date="2020-11" db="EMBL/GenBank/DDBJ databases">
        <authorList>
            <consortium name="DOE Joint Genome Institute"/>
            <person name="Ahrendt S."/>
            <person name="Riley R."/>
            <person name="Andreopoulos W."/>
            <person name="LaButti K."/>
            <person name="Pangilinan J."/>
            <person name="Ruiz-duenas F.J."/>
            <person name="Barrasa J.M."/>
            <person name="Sanchez-Garcia M."/>
            <person name="Camarero S."/>
            <person name="Miyauchi S."/>
            <person name="Serrano A."/>
            <person name="Linde D."/>
            <person name="Babiker R."/>
            <person name="Drula E."/>
            <person name="Ayuso-Fernandez I."/>
            <person name="Pacheco R."/>
            <person name="Padilla G."/>
            <person name="Ferreira P."/>
            <person name="Barriuso J."/>
            <person name="Kellner H."/>
            <person name="Castanera R."/>
            <person name="Alfaro M."/>
            <person name="Ramirez L."/>
            <person name="Pisabarro A.G."/>
            <person name="Kuo A."/>
            <person name="Tritt A."/>
            <person name="Lipzen A."/>
            <person name="He G."/>
            <person name="Yan M."/>
            <person name="Ng V."/>
            <person name="Cullen D."/>
            <person name="Martin F."/>
            <person name="Rosso M.-N."/>
            <person name="Henrissat B."/>
            <person name="Hibbett D."/>
            <person name="Martinez A.T."/>
            <person name="Grigoriev I.V."/>
        </authorList>
    </citation>
    <scope>NUCLEOTIDE SEQUENCE</scope>
    <source>
        <strain evidence="12">AH 44721</strain>
    </source>
</reference>
<protein>
    <recommendedName>
        <fullName evidence="1">non-specific serine/threonine protein kinase</fullName>
        <ecNumber evidence="1">2.7.11.1</ecNumber>
    </recommendedName>
</protein>
<organism evidence="12 13">
    <name type="scientific">Gymnopilus junonius</name>
    <name type="common">Spectacular rustgill mushroom</name>
    <name type="synonym">Gymnopilus spectabilis subsp. junonius</name>
    <dbReference type="NCBI Taxonomy" id="109634"/>
    <lineage>
        <taxon>Eukaryota</taxon>
        <taxon>Fungi</taxon>
        <taxon>Dikarya</taxon>
        <taxon>Basidiomycota</taxon>
        <taxon>Agaricomycotina</taxon>
        <taxon>Agaricomycetes</taxon>
        <taxon>Agaricomycetidae</taxon>
        <taxon>Agaricales</taxon>
        <taxon>Agaricineae</taxon>
        <taxon>Hymenogastraceae</taxon>
        <taxon>Gymnopilus</taxon>
    </lineage>
</organism>
<dbReference type="GO" id="GO:0005634">
    <property type="term" value="C:nucleus"/>
    <property type="evidence" value="ECO:0007669"/>
    <property type="project" value="TreeGrafter"/>
</dbReference>
<gene>
    <name evidence="12" type="ORF">CPB84DRAFT_1797384</name>
</gene>
<feature type="binding site" evidence="9">
    <location>
        <position position="41"/>
    </location>
    <ligand>
        <name>ATP</name>
        <dbReference type="ChEBI" id="CHEBI:30616"/>
    </ligand>
</feature>
<dbReference type="PANTHER" id="PTHR43895:SF32">
    <property type="entry name" value="SERINE_THREONINE-PROTEIN KINASE CHK1"/>
    <property type="match status" value="1"/>
</dbReference>
<dbReference type="EC" id="2.7.11.1" evidence="1"/>
<dbReference type="GO" id="GO:0004674">
    <property type="term" value="F:protein serine/threonine kinase activity"/>
    <property type="evidence" value="ECO:0007669"/>
    <property type="project" value="UniProtKB-KW"/>
</dbReference>
<dbReference type="OrthoDB" id="539158at2759"/>
<dbReference type="InterPro" id="IPR011009">
    <property type="entry name" value="Kinase-like_dom_sf"/>
</dbReference>
<comment type="catalytic activity">
    <reaction evidence="8">
        <text>L-seryl-[protein] + ATP = O-phospho-L-seryl-[protein] + ADP + H(+)</text>
        <dbReference type="Rhea" id="RHEA:17989"/>
        <dbReference type="Rhea" id="RHEA-COMP:9863"/>
        <dbReference type="Rhea" id="RHEA-COMP:11604"/>
        <dbReference type="ChEBI" id="CHEBI:15378"/>
        <dbReference type="ChEBI" id="CHEBI:29999"/>
        <dbReference type="ChEBI" id="CHEBI:30616"/>
        <dbReference type="ChEBI" id="CHEBI:83421"/>
        <dbReference type="ChEBI" id="CHEBI:456216"/>
        <dbReference type="EC" id="2.7.11.1"/>
    </reaction>
</comment>
<dbReference type="GO" id="GO:0007095">
    <property type="term" value="P:mitotic G2 DNA damage checkpoint signaling"/>
    <property type="evidence" value="ECO:0007669"/>
    <property type="project" value="TreeGrafter"/>
</dbReference>
<feature type="domain" description="Protein kinase" evidence="11">
    <location>
        <begin position="12"/>
        <end position="281"/>
    </location>
</feature>
<evidence type="ECO:0000256" key="10">
    <source>
        <dbReference type="RuleBase" id="RU000304"/>
    </source>
</evidence>
<keyword evidence="5 12" id="KW-0418">Kinase</keyword>
<keyword evidence="6 9" id="KW-0067">ATP-binding</keyword>
<name>A0A9P5N9Q3_GYMJU</name>
<evidence type="ECO:0000256" key="9">
    <source>
        <dbReference type="PROSITE-ProRule" id="PRU10141"/>
    </source>
</evidence>
<evidence type="ECO:0000256" key="7">
    <source>
        <dbReference type="ARBA" id="ARBA00047899"/>
    </source>
</evidence>
<dbReference type="GO" id="GO:0035861">
    <property type="term" value="C:site of double-strand break"/>
    <property type="evidence" value="ECO:0007669"/>
    <property type="project" value="TreeGrafter"/>
</dbReference>
<dbReference type="GO" id="GO:0005737">
    <property type="term" value="C:cytoplasm"/>
    <property type="evidence" value="ECO:0007669"/>
    <property type="project" value="TreeGrafter"/>
</dbReference>
<dbReference type="PROSITE" id="PS50011">
    <property type="entry name" value="PROTEIN_KINASE_DOM"/>
    <property type="match status" value="1"/>
</dbReference>
<dbReference type="Proteomes" id="UP000724874">
    <property type="component" value="Unassembled WGS sequence"/>
</dbReference>